<dbReference type="EMBL" id="CAJPIZ010052287">
    <property type="protein sequence ID" value="CAG2122951.1"/>
    <property type="molecule type" value="Genomic_DNA"/>
</dbReference>
<dbReference type="InterPro" id="IPR008979">
    <property type="entry name" value="Galactose-bd-like_sf"/>
</dbReference>
<reference evidence="1" key="1">
    <citation type="submission" date="2020-11" db="EMBL/GenBank/DDBJ databases">
        <authorList>
            <person name="Tran Van P."/>
        </authorList>
    </citation>
    <scope>NUCLEOTIDE SEQUENCE</scope>
</reference>
<dbReference type="OrthoDB" id="10250488at2759"/>
<gene>
    <name evidence="1" type="ORF">OSB1V03_LOCUS22896</name>
</gene>
<proteinExistence type="predicted"/>
<organism evidence="1">
    <name type="scientific">Medioppia subpectinata</name>
    <dbReference type="NCBI Taxonomy" id="1979941"/>
    <lineage>
        <taxon>Eukaryota</taxon>
        <taxon>Metazoa</taxon>
        <taxon>Ecdysozoa</taxon>
        <taxon>Arthropoda</taxon>
        <taxon>Chelicerata</taxon>
        <taxon>Arachnida</taxon>
        <taxon>Acari</taxon>
        <taxon>Acariformes</taxon>
        <taxon>Sarcoptiformes</taxon>
        <taxon>Oribatida</taxon>
        <taxon>Brachypylina</taxon>
        <taxon>Oppioidea</taxon>
        <taxon>Oppiidae</taxon>
        <taxon>Medioppia</taxon>
    </lineage>
</organism>
<evidence type="ECO:0000313" key="2">
    <source>
        <dbReference type="Proteomes" id="UP000759131"/>
    </source>
</evidence>
<dbReference type="Gene3D" id="2.60.120.260">
    <property type="entry name" value="Galactose-binding domain-like"/>
    <property type="match status" value="1"/>
</dbReference>
<dbReference type="Pfam" id="PF22633">
    <property type="entry name" value="F5_F8_type_C_2"/>
    <property type="match status" value="1"/>
</dbReference>
<dbReference type="SUPFAM" id="SSF49785">
    <property type="entry name" value="Galactose-binding domain-like"/>
    <property type="match status" value="1"/>
</dbReference>
<sequence length="97" mass="11081">MSLIDSQEIRIKVSSVLNRDVKQFGKQFIIDGKDDTCWNSDQGSVQWIECELKQDARLRSLSIEFQGGFAAKQMTLYFLDSGNQLLTQTNLYPNDSN</sequence>
<evidence type="ECO:0000313" key="1">
    <source>
        <dbReference type="EMBL" id="CAD7650517.1"/>
    </source>
</evidence>
<accession>A0A7R9LZD7</accession>
<keyword evidence="2" id="KW-1185">Reference proteome</keyword>
<evidence type="ECO:0008006" key="3">
    <source>
        <dbReference type="Google" id="ProtNLM"/>
    </source>
</evidence>
<dbReference type="EMBL" id="OC906862">
    <property type="protein sequence ID" value="CAD7650517.1"/>
    <property type="molecule type" value="Genomic_DNA"/>
</dbReference>
<name>A0A7R9LZD7_9ACAR</name>
<dbReference type="Proteomes" id="UP000759131">
    <property type="component" value="Unassembled WGS sequence"/>
</dbReference>
<feature type="non-terminal residue" evidence="1">
    <location>
        <position position="97"/>
    </location>
</feature>
<protein>
    <recommendedName>
        <fullName evidence="3">Nuclear receptor 2C2-associated protein</fullName>
    </recommendedName>
</protein>
<dbReference type="AlphaFoldDB" id="A0A7R9LZD7"/>